<protein>
    <recommendedName>
        <fullName evidence="8">CASP-like protein</fullName>
    </recommendedName>
</protein>
<accession>W1NX55</accession>
<keyword evidence="11" id="KW-1185">Reference proteome</keyword>
<evidence type="ECO:0000256" key="6">
    <source>
        <dbReference type="ARBA" id="ARBA00022989"/>
    </source>
</evidence>
<dbReference type="Proteomes" id="UP000017836">
    <property type="component" value="Unassembled WGS sequence"/>
</dbReference>
<evidence type="ECO:0000313" key="11">
    <source>
        <dbReference type="Proteomes" id="UP000017836"/>
    </source>
</evidence>
<evidence type="ECO:0000256" key="2">
    <source>
        <dbReference type="ARBA" id="ARBA00007651"/>
    </source>
</evidence>
<dbReference type="eggNOG" id="ENOG502RYH6">
    <property type="taxonomic scope" value="Eukaryota"/>
</dbReference>
<feature type="transmembrane region" description="Helical" evidence="8">
    <location>
        <begin position="169"/>
        <end position="194"/>
    </location>
</feature>
<dbReference type="GO" id="GO:0005886">
    <property type="term" value="C:plasma membrane"/>
    <property type="evidence" value="ECO:0007669"/>
    <property type="project" value="UniProtKB-SubCell"/>
</dbReference>
<evidence type="ECO:0000259" key="9">
    <source>
        <dbReference type="Pfam" id="PF04535"/>
    </source>
</evidence>
<dbReference type="KEGG" id="atr:18427285"/>
<proteinExistence type="inferred from homology"/>
<dbReference type="InterPro" id="IPR044173">
    <property type="entry name" value="CASPL"/>
</dbReference>
<dbReference type="InterPro" id="IPR006702">
    <property type="entry name" value="CASP_dom"/>
</dbReference>
<dbReference type="OrthoDB" id="610574at2759"/>
<dbReference type="PANTHER" id="PTHR36488:SF8">
    <property type="entry name" value="CASP-LIKE PROTEIN 1U1"/>
    <property type="match status" value="1"/>
</dbReference>
<dbReference type="PANTHER" id="PTHR36488">
    <property type="entry name" value="CASP-LIKE PROTEIN 1U1"/>
    <property type="match status" value="1"/>
</dbReference>
<evidence type="ECO:0000256" key="7">
    <source>
        <dbReference type="ARBA" id="ARBA00023136"/>
    </source>
</evidence>
<feature type="domain" description="Casparian strip membrane protein" evidence="9">
    <location>
        <begin position="25"/>
        <end position="180"/>
    </location>
</feature>
<keyword evidence="5 8" id="KW-0812">Transmembrane</keyword>
<dbReference type="Pfam" id="PF04535">
    <property type="entry name" value="CASP_dom"/>
    <property type="match status" value="1"/>
</dbReference>
<sequence>MATTETKEKQEASGPIPTSKDEVQKKVALLLRFLAFGATLSATLVMVLNKQTSPVTVVYNAPVLRFVTAKFYQTHAFVFFVVANAIACLYSLVMLLVCLADLIRLLGNNSYVSKVHGLLVIVLDLVMVALVTAGASAATSVAELGKNGNKHANWSKICDKFETYCDHGAGALIASFIGALIFIFLTVFSITDLYKEAKKVPKSQV</sequence>
<comment type="subcellular location">
    <subcellularLocation>
        <location evidence="1 8">Cell membrane</location>
        <topology evidence="1 8">Multi-pass membrane protein</topology>
    </subcellularLocation>
</comment>
<feature type="transmembrane region" description="Helical" evidence="8">
    <location>
        <begin position="29"/>
        <end position="48"/>
    </location>
</feature>
<evidence type="ECO:0000256" key="1">
    <source>
        <dbReference type="ARBA" id="ARBA00004651"/>
    </source>
</evidence>
<evidence type="ECO:0000256" key="8">
    <source>
        <dbReference type="RuleBase" id="RU361233"/>
    </source>
</evidence>
<evidence type="ECO:0000313" key="10">
    <source>
        <dbReference type="EMBL" id="ERM99254.1"/>
    </source>
</evidence>
<dbReference type="InterPro" id="IPR006459">
    <property type="entry name" value="CASP/CASPL"/>
</dbReference>
<dbReference type="AlphaFoldDB" id="W1NX55"/>
<reference evidence="11" key="1">
    <citation type="journal article" date="2013" name="Science">
        <title>The Amborella genome and the evolution of flowering plants.</title>
        <authorList>
            <consortium name="Amborella Genome Project"/>
        </authorList>
    </citation>
    <scope>NUCLEOTIDE SEQUENCE [LARGE SCALE GENOMIC DNA]</scope>
</reference>
<feature type="transmembrane region" description="Helical" evidence="8">
    <location>
        <begin position="76"/>
        <end position="103"/>
    </location>
</feature>
<dbReference type="NCBIfam" id="TIGR01569">
    <property type="entry name" value="A_tha_TIGR01569"/>
    <property type="match status" value="1"/>
</dbReference>
<name>W1NX55_AMBTC</name>
<dbReference type="EMBL" id="KI395040">
    <property type="protein sequence ID" value="ERM99254.1"/>
    <property type="molecule type" value="Genomic_DNA"/>
</dbReference>
<evidence type="ECO:0000256" key="4">
    <source>
        <dbReference type="ARBA" id="ARBA00022475"/>
    </source>
</evidence>
<keyword evidence="4 8" id="KW-1003">Cell membrane</keyword>
<keyword evidence="7 8" id="KW-0472">Membrane</keyword>
<feature type="transmembrane region" description="Helical" evidence="8">
    <location>
        <begin position="115"/>
        <end position="138"/>
    </location>
</feature>
<organism evidence="10 11">
    <name type="scientific">Amborella trichopoda</name>
    <dbReference type="NCBI Taxonomy" id="13333"/>
    <lineage>
        <taxon>Eukaryota</taxon>
        <taxon>Viridiplantae</taxon>
        <taxon>Streptophyta</taxon>
        <taxon>Embryophyta</taxon>
        <taxon>Tracheophyta</taxon>
        <taxon>Spermatophyta</taxon>
        <taxon>Magnoliopsida</taxon>
        <taxon>Amborellales</taxon>
        <taxon>Amborellaceae</taxon>
        <taxon>Amborella</taxon>
    </lineage>
</organism>
<dbReference type="Gramene" id="ERM99254">
    <property type="protein sequence ID" value="ERM99254"/>
    <property type="gene ID" value="AMTR_s00092p00142720"/>
</dbReference>
<evidence type="ECO:0000256" key="3">
    <source>
        <dbReference type="ARBA" id="ARBA00011489"/>
    </source>
</evidence>
<dbReference type="OMA" id="HNLVMIA"/>
<comment type="subunit">
    <text evidence="3 8">Homodimer and heterodimers.</text>
</comment>
<gene>
    <name evidence="10" type="ORF">AMTR_s00092p00142720</name>
</gene>
<comment type="similarity">
    <text evidence="2 8">Belongs to the Casparian strip membrane proteins (CASP) family.</text>
</comment>
<evidence type="ECO:0000256" key="5">
    <source>
        <dbReference type="ARBA" id="ARBA00022692"/>
    </source>
</evidence>
<keyword evidence="6 8" id="KW-1133">Transmembrane helix</keyword>
<dbReference type="HOGENOM" id="CLU_066104_1_0_1"/>